<feature type="transmembrane region" description="Helical" evidence="1">
    <location>
        <begin position="121"/>
        <end position="141"/>
    </location>
</feature>
<gene>
    <name evidence="3" type="ORF">VSU01S_29500</name>
</gene>
<feature type="transmembrane region" description="Helical" evidence="1">
    <location>
        <begin position="189"/>
        <end position="208"/>
    </location>
</feature>
<dbReference type="Proteomes" id="UP000321113">
    <property type="component" value="Unassembled WGS sequence"/>
</dbReference>
<keyword evidence="1" id="KW-0812">Transmembrane</keyword>
<dbReference type="InterPro" id="IPR000620">
    <property type="entry name" value="EamA_dom"/>
</dbReference>
<evidence type="ECO:0000313" key="4">
    <source>
        <dbReference type="Proteomes" id="UP000321113"/>
    </source>
</evidence>
<keyword evidence="1" id="KW-0472">Membrane</keyword>
<dbReference type="SUPFAM" id="SSF103481">
    <property type="entry name" value="Multidrug resistance efflux transporter EmrE"/>
    <property type="match status" value="2"/>
</dbReference>
<feature type="transmembrane region" description="Helical" evidence="1">
    <location>
        <begin position="45"/>
        <end position="63"/>
    </location>
</feature>
<feature type="transmembrane region" description="Helical" evidence="1">
    <location>
        <begin position="281"/>
        <end position="297"/>
    </location>
</feature>
<dbReference type="InterPro" id="IPR037185">
    <property type="entry name" value="EmrE-like"/>
</dbReference>
<feature type="domain" description="EamA" evidence="2">
    <location>
        <begin position="8"/>
        <end position="138"/>
    </location>
</feature>
<comment type="caution">
    <text evidence="3">The sequence shown here is derived from an EMBL/GenBank/DDBJ whole genome shotgun (WGS) entry which is preliminary data.</text>
</comment>
<organism evidence="3 4">
    <name type="scientific">Vibrio superstes NBRC 103154</name>
    <dbReference type="NCBI Taxonomy" id="1219062"/>
    <lineage>
        <taxon>Bacteria</taxon>
        <taxon>Pseudomonadati</taxon>
        <taxon>Pseudomonadota</taxon>
        <taxon>Gammaproteobacteria</taxon>
        <taxon>Vibrionales</taxon>
        <taxon>Vibrionaceae</taxon>
        <taxon>Vibrio</taxon>
    </lineage>
</organism>
<proteinExistence type="predicted"/>
<reference evidence="3 4" key="1">
    <citation type="submission" date="2019-07" db="EMBL/GenBank/DDBJ databases">
        <title>Whole genome shotgun sequence of Vibrio superstes NBRC 103154.</title>
        <authorList>
            <person name="Hosoyama A."/>
            <person name="Uohara A."/>
            <person name="Ohji S."/>
            <person name="Ichikawa N."/>
        </authorList>
    </citation>
    <scope>NUCLEOTIDE SEQUENCE [LARGE SCALE GENOMIC DNA]</scope>
    <source>
        <strain evidence="3 4">NBRC 103154</strain>
    </source>
</reference>
<dbReference type="PANTHER" id="PTHR22911">
    <property type="entry name" value="ACYL-MALONYL CONDENSING ENZYME-RELATED"/>
    <property type="match status" value="1"/>
</dbReference>
<protein>
    <submittedName>
        <fullName evidence="3">Membrane protein</fullName>
    </submittedName>
</protein>
<feature type="transmembrane region" description="Helical" evidence="1">
    <location>
        <begin position="6"/>
        <end position="25"/>
    </location>
</feature>
<dbReference type="Pfam" id="PF00892">
    <property type="entry name" value="EamA"/>
    <property type="match status" value="2"/>
</dbReference>
<feature type="domain" description="EamA" evidence="2">
    <location>
        <begin position="160"/>
        <end position="298"/>
    </location>
</feature>
<evidence type="ECO:0000313" key="3">
    <source>
        <dbReference type="EMBL" id="GEM80705.1"/>
    </source>
</evidence>
<accession>A0A511QTL4</accession>
<name>A0A511QTL4_9VIBR</name>
<feature type="transmembrane region" description="Helical" evidence="1">
    <location>
        <begin position="69"/>
        <end position="89"/>
    </location>
</feature>
<feature type="transmembrane region" description="Helical" evidence="1">
    <location>
        <begin position="253"/>
        <end position="274"/>
    </location>
</feature>
<dbReference type="PANTHER" id="PTHR22911:SF137">
    <property type="entry name" value="SOLUTE CARRIER FAMILY 35 MEMBER G2-RELATED"/>
    <property type="match status" value="1"/>
</dbReference>
<keyword evidence="1" id="KW-1133">Transmembrane helix</keyword>
<dbReference type="EMBL" id="BJXK01000013">
    <property type="protein sequence ID" value="GEM80705.1"/>
    <property type="molecule type" value="Genomic_DNA"/>
</dbReference>
<evidence type="ECO:0000259" key="2">
    <source>
        <dbReference type="Pfam" id="PF00892"/>
    </source>
</evidence>
<dbReference type="GO" id="GO:0016020">
    <property type="term" value="C:membrane"/>
    <property type="evidence" value="ECO:0007669"/>
    <property type="project" value="InterPro"/>
</dbReference>
<sequence length="298" mass="31798">MCTMGYEWLALAAAFLWAISSLISVKPARHLGPFAYSRWRMGCTAIMLSSMAAFTGGWATVAAEHMTLMMLSGLIGIFIGDTALFACMNRMGPRQAGLLFSCHAVFSAVLGYWLFSETWSGIELLGALLVFAGVVIAIFFGRKQSGKHDWESLQGKMAVGISIGLLSGLCQALGGIIAKPVMQTSIDPVAASAIRMITAFSAHSLFLFSGAKLAKAKQAINLKILAITALNGFLAMAVGMTLILYALQEGNVGMVALLSSTTPIMVLPLLWFITKQRPSRYAWYGAILAVIGTALIVT</sequence>
<keyword evidence="4" id="KW-1185">Reference proteome</keyword>
<feature type="transmembrane region" description="Helical" evidence="1">
    <location>
        <begin position="96"/>
        <end position="115"/>
    </location>
</feature>
<dbReference type="AlphaFoldDB" id="A0A511QTL4"/>
<feature type="transmembrane region" description="Helical" evidence="1">
    <location>
        <begin position="153"/>
        <end position="177"/>
    </location>
</feature>
<feature type="transmembrane region" description="Helical" evidence="1">
    <location>
        <begin position="220"/>
        <end position="247"/>
    </location>
</feature>
<evidence type="ECO:0000256" key="1">
    <source>
        <dbReference type="SAM" id="Phobius"/>
    </source>
</evidence>